<feature type="domain" description="DUF374" evidence="2">
    <location>
        <begin position="63"/>
        <end position="130"/>
    </location>
</feature>
<proteinExistence type="predicted"/>
<keyword evidence="1" id="KW-1133">Transmembrane helix</keyword>
<accession>A0A1W1BG24</accession>
<keyword evidence="1" id="KW-0812">Transmembrane</keyword>
<dbReference type="AlphaFoldDB" id="A0A1W1BG24"/>
<reference evidence="3" key="1">
    <citation type="submission" date="2016-10" db="EMBL/GenBank/DDBJ databases">
        <authorList>
            <person name="de Groot N.N."/>
        </authorList>
    </citation>
    <scope>NUCLEOTIDE SEQUENCE</scope>
</reference>
<keyword evidence="1" id="KW-0472">Membrane</keyword>
<name>A0A1W1BG24_9ZZZZ</name>
<protein>
    <recommendedName>
        <fullName evidence="2">DUF374 domain-containing protein</fullName>
    </recommendedName>
</protein>
<evidence type="ECO:0000313" key="3">
    <source>
        <dbReference type="EMBL" id="SFV52457.1"/>
    </source>
</evidence>
<evidence type="ECO:0000256" key="1">
    <source>
        <dbReference type="SAM" id="Phobius"/>
    </source>
</evidence>
<evidence type="ECO:0000259" key="2">
    <source>
        <dbReference type="Pfam" id="PF04028"/>
    </source>
</evidence>
<feature type="transmembrane region" description="Helical" evidence="1">
    <location>
        <begin position="7"/>
        <end position="26"/>
    </location>
</feature>
<dbReference type="InterPro" id="IPR007172">
    <property type="entry name" value="DUF374"/>
</dbReference>
<sequence length="206" mass="23482">MKKKIARALALFFLPPIGAFLIWLLYRLNKKEFYIDPSVSDKPTIFAVWHGDLLMLSYLYFQYRKKPHAKVLISDHFDGLIISKTIRYFGFETIAGSTNRKAVKVLLQGIKALKEGYDIGITPDGPKGPRHTVSDGVIVMAQKTGADIVLVEIKPTKYWQFGSWDRFKVPKPFGVLKYYAKRVNISDMKLEEARELIAKGLCAHES</sequence>
<dbReference type="CDD" id="cd07983">
    <property type="entry name" value="LPLAT_DUF374-like"/>
    <property type="match status" value="1"/>
</dbReference>
<dbReference type="EMBL" id="FPHB01000020">
    <property type="protein sequence ID" value="SFV52457.1"/>
    <property type="molecule type" value="Genomic_DNA"/>
</dbReference>
<feature type="transmembrane region" description="Helical" evidence="1">
    <location>
        <begin position="46"/>
        <end position="63"/>
    </location>
</feature>
<organism evidence="3">
    <name type="scientific">hydrothermal vent metagenome</name>
    <dbReference type="NCBI Taxonomy" id="652676"/>
    <lineage>
        <taxon>unclassified sequences</taxon>
        <taxon>metagenomes</taxon>
        <taxon>ecological metagenomes</taxon>
    </lineage>
</organism>
<dbReference type="Pfam" id="PF04028">
    <property type="entry name" value="DUF374"/>
    <property type="match status" value="1"/>
</dbReference>
<gene>
    <name evidence="3" type="ORF">MNB_SM-7-1259</name>
</gene>